<dbReference type="Pfam" id="PF13966">
    <property type="entry name" value="zf-RVT"/>
    <property type="match status" value="1"/>
</dbReference>
<dbReference type="InterPro" id="IPR026960">
    <property type="entry name" value="RVT-Znf"/>
</dbReference>
<evidence type="ECO:0000313" key="2">
    <source>
        <dbReference type="EMBL" id="KAG6698035.1"/>
    </source>
</evidence>
<reference evidence="2" key="1">
    <citation type="submission" date="2021-01" db="EMBL/GenBank/DDBJ databases">
        <authorList>
            <person name="Lovell J.T."/>
            <person name="Bentley N."/>
            <person name="Bhattarai G."/>
            <person name="Jenkins J.W."/>
            <person name="Sreedasyam A."/>
            <person name="Alarcon Y."/>
            <person name="Bock C."/>
            <person name="Boston L."/>
            <person name="Carlson J."/>
            <person name="Cervantes K."/>
            <person name="Clermont K."/>
            <person name="Krom N."/>
            <person name="Kubenka K."/>
            <person name="Mamidi S."/>
            <person name="Mattison C."/>
            <person name="Monteros M."/>
            <person name="Pisani C."/>
            <person name="Plott C."/>
            <person name="Rajasekar S."/>
            <person name="Rhein H.S."/>
            <person name="Rohla C."/>
            <person name="Song M."/>
            <person name="Hilaire R.S."/>
            <person name="Shu S."/>
            <person name="Wells L."/>
            <person name="Wang X."/>
            <person name="Webber J."/>
            <person name="Heerema R.J."/>
            <person name="Klein P."/>
            <person name="Conner P."/>
            <person name="Grauke L."/>
            <person name="Grimwood J."/>
            <person name="Schmutz J."/>
            <person name="Randall J.J."/>
        </authorList>
    </citation>
    <scope>NUCLEOTIDE SEQUENCE</scope>
    <source>
        <tissue evidence="2">Leaf</tissue>
    </source>
</reference>
<dbReference type="Proteomes" id="UP000811246">
    <property type="component" value="Chromosome 8"/>
</dbReference>
<dbReference type="PANTHER" id="PTHR36617">
    <property type="entry name" value="PROTEIN, PUTATIVE-RELATED"/>
    <property type="match status" value="1"/>
</dbReference>
<dbReference type="PANTHER" id="PTHR36617:SF15">
    <property type="entry name" value="REVERSE TRANSCRIPTASE ZINC-BINDING DOMAIN-CONTAINING PROTEIN"/>
    <property type="match status" value="1"/>
</dbReference>
<feature type="domain" description="Reverse transcriptase zinc-binding" evidence="1">
    <location>
        <begin position="223"/>
        <end position="307"/>
    </location>
</feature>
<accession>A0A922E7F9</accession>
<organism evidence="2 3">
    <name type="scientific">Carya illinoinensis</name>
    <name type="common">Pecan</name>
    <dbReference type="NCBI Taxonomy" id="32201"/>
    <lineage>
        <taxon>Eukaryota</taxon>
        <taxon>Viridiplantae</taxon>
        <taxon>Streptophyta</taxon>
        <taxon>Embryophyta</taxon>
        <taxon>Tracheophyta</taxon>
        <taxon>Spermatophyta</taxon>
        <taxon>Magnoliopsida</taxon>
        <taxon>eudicotyledons</taxon>
        <taxon>Gunneridae</taxon>
        <taxon>Pentapetalae</taxon>
        <taxon>rosids</taxon>
        <taxon>fabids</taxon>
        <taxon>Fagales</taxon>
        <taxon>Juglandaceae</taxon>
        <taxon>Carya</taxon>
    </lineage>
</organism>
<sequence length="406" mass="47165">MYFLSLFQVLAGVANRLEKIFRDFLWGGLEDTRKFHLIKWNIVCTHLSCGGLGIRNLRTFNKALLGKWLWQYHLEGDALWKNILECKYGSEWGGWCTKEVRGAYGVGVWKFIRSGWDGFRGHCRFVVGRGTQIRFWHDIWCGDVALKNDFPSIYRIASDQNSSVAENMCLTDGSILWSVRFTRAAQDWEVGAIIDFYSALHDLKIRAGGEDRLLWTCTGNKKFLVRSYYKTLTNHSPNAFPWKSIWRSKVPLKVAFFGWVASHGKILTIDQLRKRGLVIMDWCFMCKHNAESVDHLLLHCDTVNVLWYEIFLRLGIAWAMPWRVIDLLSCWQGLRGNRQIAAVWKMVPLCLMWCTWTERNSRCFENKERSPDAFRALFFHTLLLWASTIVLNGTSLSDFSATTRST</sequence>
<proteinExistence type="predicted"/>
<protein>
    <recommendedName>
        <fullName evidence="1">Reverse transcriptase zinc-binding domain-containing protein</fullName>
    </recommendedName>
</protein>
<evidence type="ECO:0000259" key="1">
    <source>
        <dbReference type="Pfam" id="PF13966"/>
    </source>
</evidence>
<dbReference type="EMBL" id="CM031832">
    <property type="protein sequence ID" value="KAG6698035.1"/>
    <property type="molecule type" value="Genomic_DNA"/>
</dbReference>
<evidence type="ECO:0000313" key="3">
    <source>
        <dbReference type="Proteomes" id="UP000811246"/>
    </source>
</evidence>
<comment type="caution">
    <text evidence="2">The sequence shown here is derived from an EMBL/GenBank/DDBJ whole genome shotgun (WGS) entry which is preliminary data.</text>
</comment>
<dbReference type="AlphaFoldDB" id="A0A922E7F9"/>
<name>A0A922E7F9_CARIL</name>
<gene>
    <name evidence="2" type="ORF">I3842_08G001700</name>
</gene>